<organism evidence="2">
    <name type="scientific">Tolypothrix bouteillei VB521301</name>
    <dbReference type="NCBI Taxonomy" id="1479485"/>
    <lineage>
        <taxon>Bacteria</taxon>
        <taxon>Bacillati</taxon>
        <taxon>Cyanobacteriota</taxon>
        <taxon>Cyanophyceae</taxon>
        <taxon>Nostocales</taxon>
        <taxon>Tolypothrichaceae</taxon>
        <taxon>Tolypothrix</taxon>
    </lineage>
</organism>
<dbReference type="AlphaFoldDB" id="A0A0C1MWB0"/>
<reference evidence="1" key="2">
    <citation type="submission" date="2019-11" db="EMBL/GenBank/DDBJ databases">
        <title>Improved Assembly of Tolypothrix boutellei genome.</title>
        <authorList>
            <person name="Sarangi A.N."/>
            <person name="Mukherjee M."/>
            <person name="Ghosh S."/>
            <person name="Singh D."/>
            <person name="Das A."/>
            <person name="Kant S."/>
            <person name="Prusty A."/>
            <person name="Tripathy S."/>
        </authorList>
    </citation>
    <scope>NUCLEOTIDE SEQUENCE</scope>
    <source>
        <strain evidence="1">VB521301</strain>
    </source>
</reference>
<dbReference type="STRING" id="1479485.DA73_0234985"/>
<evidence type="ECO:0000313" key="3">
    <source>
        <dbReference type="Proteomes" id="UP000029738"/>
    </source>
</evidence>
<protein>
    <submittedName>
        <fullName evidence="1">DUF3891 family protein</fullName>
    </submittedName>
</protein>
<proteinExistence type="predicted"/>
<gene>
    <name evidence="2" type="ORF">DA73_0234985</name>
    <name evidence="1" type="ORF">DA73_0400035170</name>
</gene>
<name>A0A0C1MWB0_9CYAN</name>
<dbReference type="Pfam" id="PF13030">
    <property type="entry name" value="DUF3891"/>
    <property type="match status" value="1"/>
</dbReference>
<dbReference type="InterPro" id="IPR024992">
    <property type="entry name" value="DUF3891"/>
</dbReference>
<dbReference type="EMBL" id="JHEG02000059">
    <property type="protein sequence ID" value="KIE06567.1"/>
    <property type="molecule type" value="Genomic_DNA"/>
</dbReference>
<keyword evidence="3" id="KW-1185">Reference proteome</keyword>
<dbReference type="OrthoDB" id="190426at2"/>
<reference evidence="2" key="1">
    <citation type="journal article" date="2015" name="Genome Announc.">
        <title>Draft Genome Sequence of Tolypothrix boutellei Strain VB521301.</title>
        <authorList>
            <person name="Chandrababunaidu M.M."/>
            <person name="Singh D."/>
            <person name="Sen D."/>
            <person name="Bhan S."/>
            <person name="Das S."/>
            <person name="Gupta A."/>
            <person name="Adhikary S.P."/>
            <person name="Tripathy S."/>
        </authorList>
    </citation>
    <scope>NUCLEOTIDE SEQUENCE</scope>
    <source>
        <strain evidence="2">VB521301</strain>
    </source>
</reference>
<dbReference type="RefSeq" id="WP_038093319.1">
    <property type="nucleotide sequence ID" value="NZ_JHEG04000001.1"/>
</dbReference>
<dbReference type="Proteomes" id="UP000029738">
    <property type="component" value="Unassembled WGS sequence"/>
</dbReference>
<sequence length="265" mass="30449">MLHRFTEQGLICITQPHHAWLAGQLACAWGNEKFGTLAPRVEVCLAAEIHDIGWLEWEQSPTLNQETGYPHNFTELTTQEHINIWSSAKKLALPMGRYAALLVSMHGTGLYERFTSWQNSANSIQIVRDFLKGEYEFQEKLIAILNHDEYYTKYATREAIERNQKLVATWDALSILLCQGFTGKQEVTQVPALDSTNALQLTLVENKNNHHQITVSPWPFRESEVNLVYEGRLLPSTFKDEKRMRDTLMEDCWVTLSTILKPGRD</sequence>
<dbReference type="EMBL" id="JHEG04000001">
    <property type="protein sequence ID" value="KAF3890117.1"/>
    <property type="molecule type" value="Genomic_DNA"/>
</dbReference>
<evidence type="ECO:0000313" key="2">
    <source>
        <dbReference type="EMBL" id="KIE06567.1"/>
    </source>
</evidence>
<evidence type="ECO:0000313" key="1">
    <source>
        <dbReference type="EMBL" id="KAF3890117.1"/>
    </source>
</evidence>
<comment type="caution">
    <text evidence="2">The sequence shown here is derived from an EMBL/GenBank/DDBJ whole genome shotgun (WGS) entry which is preliminary data.</text>
</comment>
<accession>A0A0C1MWB0</accession>